<reference evidence="2 3" key="1">
    <citation type="submission" date="2015-04" db="EMBL/GenBank/DDBJ databases">
        <title>Complete Genome Sequence of Brevibacterium flavum ATCC 15168.</title>
        <authorList>
            <person name="Ahn J."/>
            <person name="Park G."/>
            <person name="Jeon W."/>
            <person name="Jang Y."/>
            <person name="Jang M."/>
            <person name="Lee H."/>
            <person name="Lee H."/>
        </authorList>
    </citation>
    <scope>NUCLEOTIDE SEQUENCE [LARGE SCALE GENOMIC DNA]</scope>
    <source>
        <strain evidence="2 3">ATCC 15168</strain>
    </source>
</reference>
<evidence type="ECO:0000313" key="3">
    <source>
        <dbReference type="Proteomes" id="UP000034037"/>
    </source>
</evidence>
<name>A0A0F6WR23_9CORY</name>
<accession>A0A0F6WR23</accession>
<proteinExistence type="predicted"/>
<feature type="transmembrane region" description="Helical" evidence="1">
    <location>
        <begin position="20"/>
        <end position="40"/>
    </location>
</feature>
<sequence length="174" mass="19068">MVMNAVKVRTGVPALMRSKAMFTCILFVLMCAPFLLFFLIALQSAEGTMHTLYLVAATLPGCGIVAAIGSMCVVWGRRRQAVLIVDDQVRIPGSGISFAIEELDTVQLWSDLKSGSYMALLPHHIKERANVTGVHSVQPYIVNFPSGAQPQPFELAEILLSEKPELNLDRLGRL</sequence>
<evidence type="ECO:0000256" key="1">
    <source>
        <dbReference type="SAM" id="Phobius"/>
    </source>
</evidence>
<evidence type="ECO:0000313" key="2">
    <source>
        <dbReference type="EMBL" id="AKF28076.1"/>
    </source>
</evidence>
<keyword evidence="1" id="KW-0812">Transmembrane</keyword>
<dbReference type="HOGENOM" id="CLU_1560374_0_0_11"/>
<dbReference type="PATRIC" id="fig|92706.3.peg.2346"/>
<protein>
    <submittedName>
        <fullName evidence="2">Or membrane protein</fullName>
    </submittedName>
</protein>
<organism evidence="2 3">
    <name type="scientific">[Brevibacterium] flavum</name>
    <dbReference type="NCBI Taxonomy" id="92706"/>
    <lineage>
        <taxon>Bacteria</taxon>
        <taxon>Bacillati</taxon>
        <taxon>Actinomycetota</taxon>
        <taxon>Actinomycetes</taxon>
        <taxon>Mycobacteriales</taxon>
        <taxon>Corynebacteriaceae</taxon>
        <taxon>Corynebacterium</taxon>
    </lineage>
</organism>
<dbReference type="EMBL" id="CP011309">
    <property type="protein sequence ID" value="AKF28076.1"/>
    <property type="molecule type" value="Genomic_DNA"/>
</dbReference>
<keyword evidence="3" id="KW-1185">Reference proteome</keyword>
<dbReference type="AlphaFoldDB" id="A0A0F6WR23"/>
<gene>
    <name evidence="2" type="ORF">YH66_11190</name>
</gene>
<keyword evidence="1" id="KW-1133">Transmembrane helix</keyword>
<keyword evidence="1" id="KW-0472">Membrane</keyword>
<dbReference type="Proteomes" id="UP000034037">
    <property type="component" value="Chromosome"/>
</dbReference>
<feature type="transmembrane region" description="Helical" evidence="1">
    <location>
        <begin position="52"/>
        <end position="75"/>
    </location>
</feature>